<dbReference type="AlphaFoldDB" id="A0A7J7NQI0"/>
<dbReference type="InterPro" id="IPR039361">
    <property type="entry name" value="Cyclin"/>
</dbReference>
<dbReference type="InterPro" id="IPR013763">
    <property type="entry name" value="Cyclin-like_dom"/>
</dbReference>
<keyword evidence="2" id="KW-0131">Cell cycle</keyword>
<sequence>MDDHDLLGISSSLNLFVDIDIPLNGLLCLNQIFIGADYEVHSFYSFQPLTVYFFVNYMDQFLSARCLPETNGWPLQLLSVACLSLAAKMEELLVPSLLDIQSYIMEPRKSLVYLTLTLEMWYRGSNCWCYKLLQGVVANIYETKPPKVLPQLRVMKWQTSNLMA</sequence>
<comment type="caution">
    <text evidence="5">The sequence shown here is derived from an EMBL/GenBank/DDBJ whole genome shotgun (WGS) entry which is preliminary data.</text>
</comment>
<keyword evidence="3" id="KW-0195">Cyclin</keyword>
<evidence type="ECO:0000313" key="6">
    <source>
        <dbReference type="Proteomes" id="UP000541444"/>
    </source>
</evidence>
<dbReference type="Gene3D" id="1.10.472.10">
    <property type="entry name" value="Cyclin-like"/>
    <property type="match status" value="1"/>
</dbReference>
<protein>
    <recommendedName>
        <fullName evidence="4">Cyclin-like domain-containing protein</fullName>
    </recommendedName>
</protein>
<evidence type="ECO:0000256" key="1">
    <source>
        <dbReference type="ARBA" id="ARBA00022618"/>
    </source>
</evidence>
<dbReference type="Pfam" id="PF00134">
    <property type="entry name" value="Cyclin_N"/>
    <property type="match status" value="1"/>
</dbReference>
<keyword evidence="1" id="KW-0132">Cell division</keyword>
<evidence type="ECO:0000256" key="3">
    <source>
        <dbReference type="RuleBase" id="RU000383"/>
    </source>
</evidence>
<dbReference type="PANTHER" id="PTHR10177">
    <property type="entry name" value="CYCLINS"/>
    <property type="match status" value="1"/>
</dbReference>
<accession>A0A7J7NQI0</accession>
<dbReference type="SMART" id="SM00385">
    <property type="entry name" value="CYCLIN"/>
    <property type="match status" value="1"/>
</dbReference>
<dbReference type="InterPro" id="IPR006671">
    <property type="entry name" value="Cyclin_N"/>
</dbReference>
<reference evidence="5 6" key="1">
    <citation type="journal article" date="2020" name="IScience">
        <title>Genome Sequencing of the Endangered Kingdonia uniflora (Circaeasteraceae, Ranunculales) Reveals Potential Mechanisms of Evolutionary Specialization.</title>
        <authorList>
            <person name="Sun Y."/>
            <person name="Deng T."/>
            <person name="Zhang A."/>
            <person name="Moore M.J."/>
            <person name="Landis J.B."/>
            <person name="Lin N."/>
            <person name="Zhang H."/>
            <person name="Zhang X."/>
            <person name="Huang J."/>
            <person name="Zhang X."/>
            <person name="Sun H."/>
            <person name="Wang H."/>
        </authorList>
    </citation>
    <scope>NUCLEOTIDE SEQUENCE [LARGE SCALE GENOMIC DNA]</scope>
    <source>
        <strain evidence="5">TB1705</strain>
        <tissue evidence="5">Leaf</tissue>
    </source>
</reference>
<proteinExistence type="inferred from homology"/>
<dbReference type="InterPro" id="IPR036915">
    <property type="entry name" value="Cyclin-like_sf"/>
</dbReference>
<name>A0A7J7NQI0_9MAGN</name>
<dbReference type="OrthoDB" id="5590282at2759"/>
<dbReference type="SUPFAM" id="SSF47954">
    <property type="entry name" value="Cyclin-like"/>
    <property type="match status" value="1"/>
</dbReference>
<dbReference type="GO" id="GO:0051301">
    <property type="term" value="P:cell division"/>
    <property type="evidence" value="ECO:0007669"/>
    <property type="project" value="UniProtKB-KW"/>
</dbReference>
<gene>
    <name evidence="5" type="ORF">GIB67_021432</name>
</gene>
<evidence type="ECO:0000313" key="5">
    <source>
        <dbReference type="EMBL" id="KAF6169429.1"/>
    </source>
</evidence>
<comment type="similarity">
    <text evidence="3">Belongs to the cyclin family.</text>
</comment>
<dbReference type="Proteomes" id="UP000541444">
    <property type="component" value="Unassembled WGS sequence"/>
</dbReference>
<dbReference type="EMBL" id="JACGCM010000659">
    <property type="protein sequence ID" value="KAF6169429.1"/>
    <property type="molecule type" value="Genomic_DNA"/>
</dbReference>
<evidence type="ECO:0000259" key="4">
    <source>
        <dbReference type="SMART" id="SM00385"/>
    </source>
</evidence>
<organism evidence="5 6">
    <name type="scientific">Kingdonia uniflora</name>
    <dbReference type="NCBI Taxonomy" id="39325"/>
    <lineage>
        <taxon>Eukaryota</taxon>
        <taxon>Viridiplantae</taxon>
        <taxon>Streptophyta</taxon>
        <taxon>Embryophyta</taxon>
        <taxon>Tracheophyta</taxon>
        <taxon>Spermatophyta</taxon>
        <taxon>Magnoliopsida</taxon>
        <taxon>Ranunculales</taxon>
        <taxon>Circaeasteraceae</taxon>
        <taxon>Kingdonia</taxon>
    </lineage>
</organism>
<feature type="domain" description="Cyclin-like" evidence="4">
    <location>
        <begin position="38"/>
        <end position="120"/>
    </location>
</feature>
<evidence type="ECO:0000256" key="2">
    <source>
        <dbReference type="ARBA" id="ARBA00023306"/>
    </source>
</evidence>
<keyword evidence="6" id="KW-1185">Reference proteome</keyword>